<feature type="modified residue" description="4-aspartylphosphate" evidence="2">
    <location>
        <position position="79"/>
    </location>
</feature>
<protein>
    <submittedName>
        <fullName evidence="4">DNA-binding response OmpR family regulator</fullName>
    </submittedName>
</protein>
<name>A0A7Y9NIS5_9BACT</name>
<keyword evidence="1 2" id="KW-0597">Phosphoprotein</keyword>
<dbReference type="PROSITE" id="PS50110">
    <property type="entry name" value="RESPONSE_REGULATORY"/>
    <property type="match status" value="1"/>
</dbReference>
<dbReference type="Proteomes" id="UP000534186">
    <property type="component" value="Unassembled WGS sequence"/>
</dbReference>
<dbReference type="GO" id="GO:0000160">
    <property type="term" value="P:phosphorelay signal transduction system"/>
    <property type="evidence" value="ECO:0007669"/>
    <property type="project" value="InterPro"/>
</dbReference>
<dbReference type="GO" id="GO:0003677">
    <property type="term" value="F:DNA binding"/>
    <property type="evidence" value="ECO:0007669"/>
    <property type="project" value="UniProtKB-KW"/>
</dbReference>
<comment type="caution">
    <text evidence="4">The sequence shown here is derived from an EMBL/GenBank/DDBJ whole genome shotgun (WGS) entry which is preliminary data.</text>
</comment>
<evidence type="ECO:0000256" key="2">
    <source>
        <dbReference type="PROSITE-ProRule" id="PRU00169"/>
    </source>
</evidence>
<feature type="domain" description="Response regulatory" evidence="3">
    <location>
        <begin position="30"/>
        <end position="146"/>
    </location>
</feature>
<dbReference type="Gene3D" id="3.40.50.2300">
    <property type="match status" value="1"/>
</dbReference>
<dbReference type="PANTHER" id="PTHR44591">
    <property type="entry name" value="STRESS RESPONSE REGULATOR PROTEIN 1"/>
    <property type="match status" value="1"/>
</dbReference>
<dbReference type="AlphaFoldDB" id="A0A7Y9NIS5"/>
<evidence type="ECO:0000256" key="1">
    <source>
        <dbReference type="ARBA" id="ARBA00022553"/>
    </source>
</evidence>
<reference evidence="4 5" key="1">
    <citation type="submission" date="2020-07" db="EMBL/GenBank/DDBJ databases">
        <title>Genomic Encyclopedia of Type Strains, Phase IV (KMG-V): Genome sequencing to study the core and pangenomes of soil and plant-associated prokaryotes.</title>
        <authorList>
            <person name="Whitman W."/>
        </authorList>
    </citation>
    <scope>NUCLEOTIDE SEQUENCE [LARGE SCALE GENOMIC DNA]</scope>
    <source>
        <strain evidence="4 5">M8UP30</strain>
    </source>
</reference>
<evidence type="ECO:0000313" key="4">
    <source>
        <dbReference type="EMBL" id="NYF50073.1"/>
    </source>
</evidence>
<dbReference type="InterPro" id="IPR011006">
    <property type="entry name" value="CheY-like_superfamily"/>
</dbReference>
<dbReference type="SUPFAM" id="SSF52172">
    <property type="entry name" value="CheY-like"/>
    <property type="match status" value="1"/>
</dbReference>
<dbReference type="SMART" id="SM00448">
    <property type="entry name" value="REC"/>
    <property type="match status" value="1"/>
</dbReference>
<accession>A0A7Y9NIS5</accession>
<organism evidence="4 5">
    <name type="scientific">Tunturiibacter lichenicola</name>
    <dbReference type="NCBI Taxonomy" id="2051959"/>
    <lineage>
        <taxon>Bacteria</taxon>
        <taxon>Pseudomonadati</taxon>
        <taxon>Acidobacteriota</taxon>
        <taxon>Terriglobia</taxon>
        <taxon>Terriglobales</taxon>
        <taxon>Acidobacteriaceae</taxon>
        <taxon>Tunturiibacter</taxon>
    </lineage>
</organism>
<evidence type="ECO:0000313" key="5">
    <source>
        <dbReference type="Proteomes" id="UP000534186"/>
    </source>
</evidence>
<proteinExistence type="predicted"/>
<sequence>MSPKTYFEVVPLSEVAKQDEVSLPEEFKAVILIVDDERIIADTLSIILSRSGFSTLTAYDGTAALALARTSAPQLLISDVMMPGMTGIELAIAVSQTVPGCQILLFSGQAATADLLVHARNAGYNFTTLTKPVHPTDMLKRVSECLAVQKTVFAPTHSPTDDSSRPATYLVN</sequence>
<dbReference type="EMBL" id="JACCCV010000001">
    <property type="protein sequence ID" value="NYF50073.1"/>
    <property type="molecule type" value="Genomic_DNA"/>
</dbReference>
<keyword evidence="4" id="KW-0238">DNA-binding</keyword>
<dbReference type="CDD" id="cd00156">
    <property type="entry name" value="REC"/>
    <property type="match status" value="1"/>
</dbReference>
<dbReference type="Pfam" id="PF00072">
    <property type="entry name" value="Response_reg"/>
    <property type="match status" value="1"/>
</dbReference>
<dbReference type="InterPro" id="IPR001789">
    <property type="entry name" value="Sig_transdc_resp-reg_receiver"/>
</dbReference>
<gene>
    <name evidence="4" type="ORF">HDF12_000438</name>
</gene>
<dbReference type="PANTHER" id="PTHR44591:SF3">
    <property type="entry name" value="RESPONSE REGULATORY DOMAIN-CONTAINING PROTEIN"/>
    <property type="match status" value="1"/>
</dbReference>
<dbReference type="InterPro" id="IPR050595">
    <property type="entry name" value="Bact_response_regulator"/>
</dbReference>
<evidence type="ECO:0000259" key="3">
    <source>
        <dbReference type="PROSITE" id="PS50110"/>
    </source>
</evidence>